<gene>
    <name evidence="1" type="ORF">TM448A04523_0007</name>
    <name evidence="2" type="ORF">TM448B04964_0006</name>
</gene>
<proteinExistence type="predicted"/>
<name>A0A6H2A460_9ZZZZ</name>
<dbReference type="EMBL" id="MT144488">
    <property type="protein sequence ID" value="QJA54230.1"/>
    <property type="molecule type" value="Genomic_DNA"/>
</dbReference>
<accession>A0A6H2A460</accession>
<reference evidence="1" key="1">
    <citation type="submission" date="2020-03" db="EMBL/GenBank/DDBJ databases">
        <title>The deep terrestrial virosphere.</title>
        <authorList>
            <person name="Holmfeldt K."/>
            <person name="Nilsson E."/>
            <person name="Simone D."/>
            <person name="Lopez-Fernandez M."/>
            <person name="Wu X."/>
            <person name="de Brujin I."/>
            <person name="Lundin D."/>
            <person name="Andersson A."/>
            <person name="Bertilsson S."/>
            <person name="Dopson M."/>
        </authorList>
    </citation>
    <scope>NUCLEOTIDE SEQUENCE</scope>
    <source>
        <strain evidence="1">TM448A04523</strain>
        <strain evidence="2">TM448B04964</strain>
    </source>
</reference>
<dbReference type="EMBL" id="MT145116">
    <property type="protein sequence ID" value="QJI03756.1"/>
    <property type="molecule type" value="Genomic_DNA"/>
</dbReference>
<dbReference type="AlphaFoldDB" id="A0A6H2A460"/>
<sequence>MIRYIAGFVIGMLSHSLQVQGQGHLIQIVDRQSRKPIRYQWFPANAPGCQACGGEPCPCLNWRL</sequence>
<evidence type="ECO:0000313" key="2">
    <source>
        <dbReference type="EMBL" id="QJI03756.1"/>
    </source>
</evidence>
<protein>
    <submittedName>
        <fullName evidence="1">Uncharacterized protein</fullName>
    </submittedName>
</protein>
<evidence type="ECO:0000313" key="1">
    <source>
        <dbReference type="EMBL" id="QJA54230.1"/>
    </source>
</evidence>
<organism evidence="1">
    <name type="scientific">viral metagenome</name>
    <dbReference type="NCBI Taxonomy" id="1070528"/>
    <lineage>
        <taxon>unclassified sequences</taxon>
        <taxon>metagenomes</taxon>
        <taxon>organismal metagenomes</taxon>
    </lineage>
</organism>